<accession>A0A9P1CPN0</accession>
<dbReference type="EMBL" id="CAMXCT020002068">
    <property type="protein sequence ID" value="CAL1148760.1"/>
    <property type="molecule type" value="Genomic_DNA"/>
</dbReference>
<evidence type="ECO:0000313" key="2">
    <source>
        <dbReference type="EMBL" id="CAI3995385.1"/>
    </source>
</evidence>
<dbReference type="Proteomes" id="UP001152797">
    <property type="component" value="Unassembled WGS sequence"/>
</dbReference>
<dbReference type="OrthoDB" id="425273at2759"/>
<dbReference type="EMBL" id="CAMXCT010002068">
    <property type="protein sequence ID" value="CAI3995385.1"/>
    <property type="molecule type" value="Genomic_DNA"/>
</dbReference>
<dbReference type="AlphaFoldDB" id="A0A9P1CPN0"/>
<gene>
    <name evidence="2" type="ORF">C1SCF055_LOCUS21956</name>
</gene>
<reference evidence="2" key="1">
    <citation type="submission" date="2022-10" db="EMBL/GenBank/DDBJ databases">
        <authorList>
            <person name="Chen Y."/>
            <person name="Dougan E. K."/>
            <person name="Chan C."/>
            <person name="Rhodes N."/>
            <person name="Thang M."/>
        </authorList>
    </citation>
    <scope>NUCLEOTIDE SEQUENCE</scope>
</reference>
<feature type="region of interest" description="Disordered" evidence="1">
    <location>
        <begin position="145"/>
        <end position="168"/>
    </location>
</feature>
<sequence>MEGFENKLASLKSFIFEFRQRVAESVSELPGAAQAAHGLEGSQALVKTLELGRGAFGRLLHAALFLYQKLRTLVPTELEVTMRDPLSRLVPVPFYVLPYKVPPKVRLAVQEVGAQRSVGGLARSLARGGPGQGRGQLEELQETALRLGPHRHPGLPGATAANPRRRSS</sequence>
<name>A0A9P1CPN0_9DINO</name>
<organism evidence="2">
    <name type="scientific">Cladocopium goreaui</name>
    <dbReference type="NCBI Taxonomy" id="2562237"/>
    <lineage>
        <taxon>Eukaryota</taxon>
        <taxon>Sar</taxon>
        <taxon>Alveolata</taxon>
        <taxon>Dinophyceae</taxon>
        <taxon>Suessiales</taxon>
        <taxon>Symbiodiniaceae</taxon>
        <taxon>Cladocopium</taxon>
    </lineage>
</organism>
<reference evidence="3" key="2">
    <citation type="submission" date="2024-04" db="EMBL/GenBank/DDBJ databases">
        <authorList>
            <person name="Chen Y."/>
            <person name="Shah S."/>
            <person name="Dougan E. K."/>
            <person name="Thang M."/>
            <person name="Chan C."/>
        </authorList>
    </citation>
    <scope>NUCLEOTIDE SEQUENCE [LARGE SCALE GENOMIC DNA]</scope>
</reference>
<comment type="caution">
    <text evidence="2">The sequence shown here is derived from an EMBL/GenBank/DDBJ whole genome shotgun (WGS) entry which is preliminary data.</text>
</comment>
<dbReference type="EMBL" id="CAMXCT030002068">
    <property type="protein sequence ID" value="CAL4782697.1"/>
    <property type="molecule type" value="Genomic_DNA"/>
</dbReference>
<keyword evidence="4" id="KW-1185">Reference proteome</keyword>
<evidence type="ECO:0000313" key="3">
    <source>
        <dbReference type="EMBL" id="CAL1148760.1"/>
    </source>
</evidence>
<evidence type="ECO:0000256" key="1">
    <source>
        <dbReference type="SAM" id="MobiDB-lite"/>
    </source>
</evidence>
<protein>
    <submittedName>
        <fullName evidence="2">Uncharacterized protein</fullName>
    </submittedName>
</protein>
<proteinExistence type="predicted"/>
<evidence type="ECO:0000313" key="4">
    <source>
        <dbReference type="Proteomes" id="UP001152797"/>
    </source>
</evidence>